<dbReference type="InterPro" id="IPR046947">
    <property type="entry name" value="LytR-like"/>
</dbReference>
<dbReference type="PANTHER" id="PTHR37299:SF1">
    <property type="entry name" value="STAGE 0 SPORULATION PROTEIN A HOMOLOG"/>
    <property type="match status" value="1"/>
</dbReference>
<evidence type="ECO:0000313" key="5">
    <source>
        <dbReference type="EMBL" id="MEM5498109.1"/>
    </source>
</evidence>
<protein>
    <submittedName>
        <fullName evidence="5">LytTR family DNA-binding domain-containing protein</fullName>
    </submittedName>
</protein>
<feature type="domain" description="Response regulatory" evidence="3">
    <location>
        <begin position="5"/>
        <end position="119"/>
    </location>
</feature>
<evidence type="ECO:0000259" key="4">
    <source>
        <dbReference type="PROSITE" id="PS50930"/>
    </source>
</evidence>
<name>A0ABU9SW56_9ALTE</name>
<dbReference type="Gene3D" id="3.40.50.2300">
    <property type="match status" value="1"/>
</dbReference>
<dbReference type="GO" id="GO:0003677">
    <property type="term" value="F:DNA binding"/>
    <property type="evidence" value="ECO:0007669"/>
    <property type="project" value="UniProtKB-KW"/>
</dbReference>
<dbReference type="PANTHER" id="PTHR37299">
    <property type="entry name" value="TRANSCRIPTIONAL REGULATOR-RELATED"/>
    <property type="match status" value="1"/>
</dbReference>
<dbReference type="InterPro" id="IPR007492">
    <property type="entry name" value="LytTR_DNA-bd_dom"/>
</dbReference>
<dbReference type="Gene3D" id="2.40.50.1020">
    <property type="entry name" value="LytTr DNA-binding domain"/>
    <property type="match status" value="1"/>
</dbReference>
<dbReference type="Pfam" id="PF04397">
    <property type="entry name" value="LytTR"/>
    <property type="match status" value="1"/>
</dbReference>
<dbReference type="SMART" id="SM00448">
    <property type="entry name" value="REC"/>
    <property type="match status" value="1"/>
</dbReference>
<dbReference type="Proteomes" id="UP001461163">
    <property type="component" value="Unassembled WGS sequence"/>
</dbReference>
<gene>
    <name evidence="5" type="ORF">WNY77_11935</name>
</gene>
<proteinExistence type="predicted"/>
<dbReference type="InterPro" id="IPR011006">
    <property type="entry name" value="CheY-like_superfamily"/>
</dbReference>
<keyword evidence="1" id="KW-0902">Two-component regulatory system</keyword>
<organism evidence="5 6">
    <name type="scientific">Paraglaciecola mesophila</name>
    <dbReference type="NCBI Taxonomy" id="197222"/>
    <lineage>
        <taxon>Bacteria</taxon>
        <taxon>Pseudomonadati</taxon>
        <taxon>Pseudomonadota</taxon>
        <taxon>Gammaproteobacteria</taxon>
        <taxon>Alteromonadales</taxon>
        <taxon>Alteromonadaceae</taxon>
        <taxon>Paraglaciecola</taxon>
    </lineage>
</organism>
<feature type="domain" description="HTH LytTR-type" evidence="4">
    <location>
        <begin position="172"/>
        <end position="276"/>
    </location>
</feature>
<dbReference type="PROSITE" id="PS50110">
    <property type="entry name" value="RESPONSE_REGULATORY"/>
    <property type="match status" value="1"/>
</dbReference>
<keyword evidence="2" id="KW-0597">Phosphoprotein</keyword>
<keyword evidence="6" id="KW-1185">Reference proteome</keyword>
<dbReference type="RefSeq" id="WP_342881816.1">
    <property type="nucleotide sequence ID" value="NZ_JBBMQS010000006.1"/>
</dbReference>
<keyword evidence="5" id="KW-0238">DNA-binding</keyword>
<dbReference type="SMART" id="SM00850">
    <property type="entry name" value="LytTR"/>
    <property type="match status" value="1"/>
</dbReference>
<evidence type="ECO:0000256" key="2">
    <source>
        <dbReference type="PROSITE-ProRule" id="PRU00169"/>
    </source>
</evidence>
<accession>A0ABU9SW56</accession>
<dbReference type="InterPro" id="IPR001789">
    <property type="entry name" value="Sig_transdc_resp-reg_receiver"/>
</dbReference>
<dbReference type="PROSITE" id="PS50930">
    <property type="entry name" value="HTH_LYTTR"/>
    <property type="match status" value="1"/>
</dbReference>
<dbReference type="SUPFAM" id="SSF52172">
    <property type="entry name" value="CheY-like"/>
    <property type="match status" value="1"/>
</dbReference>
<dbReference type="EMBL" id="JBBMQS010000006">
    <property type="protein sequence ID" value="MEM5498109.1"/>
    <property type="molecule type" value="Genomic_DNA"/>
</dbReference>
<evidence type="ECO:0000259" key="3">
    <source>
        <dbReference type="PROSITE" id="PS50110"/>
    </source>
</evidence>
<dbReference type="Pfam" id="PF00072">
    <property type="entry name" value="Response_reg"/>
    <property type="match status" value="1"/>
</dbReference>
<evidence type="ECO:0000256" key="1">
    <source>
        <dbReference type="ARBA" id="ARBA00023012"/>
    </source>
</evidence>
<comment type="caution">
    <text evidence="5">The sequence shown here is derived from an EMBL/GenBank/DDBJ whole genome shotgun (WGS) entry which is preliminary data.</text>
</comment>
<reference evidence="5 6" key="1">
    <citation type="submission" date="2024-03" db="EMBL/GenBank/DDBJ databases">
        <title>Community enrichment and isolation of bacterial strains for fucoidan degradation.</title>
        <authorList>
            <person name="Sichert A."/>
        </authorList>
    </citation>
    <scope>NUCLEOTIDE SEQUENCE [LARGE SCALE GENOMIC DNA]</scope>
    <source>
        <strain evidence="5 6">AS12</strain>
    </source>
</reference>
<sequence length="276" mass="31003">MSVLSVLVVDDEPLAREGLALRLAEYEYVTVLGCCNNASQAYDAISVKQPDVIFLDIEMPGKTGLELAEQLRLEGNPATIVFVTAFREFAVNAFDFQASDYLLKPFSDERLKECIEKLSSACDVTQVVRQHEKLGRLLSRKTGNSIDSFIHSLEVSNELSSSHELHELQQVISLKSGSVWIRVKLDDIVWIEAAGDYMCVHTTNDTHIIRKTLKQFEQELDSAHFPRVSRSAIINIAKLSTLTPNSNGEYVAQLSNNIQVKVGRKYKFSIDELRPQ</sequence>
<feature type="modified residue" description="4-aspartylphosphate" evidence="2">
    <location>
        <position position="56"/>
    </location>
</feature>
<evidence type="ECO:0000313" key="6">
    <source>
        <dbReference type="Proteomes" id="UP001461163"/>
    </source>
</evidence>